<keyword evidence="3" id="KW-1185">Reference proteome</keyword>
<evidence type="ECO:0000256" key="1">
    <source>
        <dbReference type="SAM" id="MobiDB-lite"/>
    </source>
</evidence>
<reference evidence="2 3" key="1">
    <citation type="journal article" date="2021" name="Sci. Rep.">
        <title>The distribution of antibiotic resistance genes in chicken gut microbiota commensals.</title>
        <authorList>
            <person name="Juricova H."/>
            <person name="Matiasovicova J."/>
            <person name="Kubasova T."/>
            <person name="Cejkova D."/>
            <person name="Rychlik I."/>
        </authorList>
    </citation>
    <scope>NUCLEOTIDE SEQUENCE [LARGE SCALE GENOMIC DNA]</scope>
    <source>
        <strain evidence="2 3">An574</strain>
    </source>
</reference>
<organism evidence="2 3">
    <name type="scientific">Limosilactobacillus coleohominis</name>
    <dbReference type="NCBI Taxonomy" id="181675"/>
    <lineage>
        <taxon>Bacteria</taxon>
        <taxon>Bacillati</taxon>
        <taxon>Bacillota</taxon>
        <taxon>Bacilli</taxon>
        <taxon>Lactobacillales</taxon>
        <taxon>Lactobacillaceae</taxon>
        <taxon>Limosilactobacillus</taxon>
    </lineage>
</organism>
<gene>
    <name evidence="2" type="ORF">H5975_08615</name>
</gene>
<comment type="caution">
    <text evidence="2">The sequence shown here is derived from an EMBL/GenBank/DDBJ whole genome shotgun (WGS) entry which is preliminary data.</text>
</comment>
<feature type="compositionally biased region" description="Basic and acidic residues" evidence="1">
    <location>
        <begin position="12"/>
        <end position="22"/>
    </location>
</feature>
<feature type="region of interest" description="Disordered" evidence="1">
    <location>
        <begin position="1"/>
        <end position="26"/>
    </location>
</feature>
<protein>
    <recommendedName>
        <fullName evidence="4">IS30 family transposase</fullName>
    </recommendedName>
</protein>
<feature type="non-terminal residue" evidence="2">
    <location>
        <position position="1"/>
    </location>
</feature>
<name>A0ABS2GYV8_9LACO</name>
<sequence length="73" mass="8693">ELHRLPGSYNARRAEKQHRDQITQRGAKSHFTSGLKRYIEDKILIEKWSAEQVAHTLQLSFKTIYNWIDQNKL</sequence>
<evidence type="ECO:0000313" key="2">
    <source>
        <dbReference type="EMBL" id="MBM6941475.1"/>
    </source>
</evidence>
<evidence type="ECO:0008006" key="4">
    <source>
        <dbReference type="Google" id="ProtNLM"/>
    </source>
</evidence>
<accession>A0ABS2GYV8</accession>
<dbReference type="EMBL" id="JACJKU010000229">
    <property type="protein sequence ID" value="MBM6941475.1"/>
    <property type="molecule type" value="Genomic_DNA"/>
</dbReference>
<evidence type="ECO:0000313" key="3">
    <source>
        <dbReference type="Proteomes" id="UP000785625"/>
    </source>
</evidence>
<proteinExistence type="predicted"/>
<feature type="non-terminal residue" evidence="2">
    <location>
        <position position="73"/>
    </location>
</feature>
<dbReference type="Proteomes" id="UP000785625">
    <property type="component" value="Unassembled WGS sequence"/>
</dbReference>